<gene>
    <name evidence="1" type="ORF">MRATA1EN22A_LOCUS14569</name>
</gene>
<dbReference type="EMBL" id="OX596109">
    <property type="protein sequence ID" value="CAN0265044.1"/>
    <property type="molecule type" value="Genomic_DNA"/>
</dbReference>
<dbReference type="Proteomes" id="UP001162501">
    <property type="component" value="Chromosome 25"/>
</dbReference>
<evidence type="ECO:0000313" key="2">
    <source>
        <dbReference type="Proteomes" id="UP001162501"/>
    </source>
</evidence>
<proteinExistence type="predicted"/>
<name>A0AC59Z6N0_RANTA</name>
<reference evidence="1" key="1">
    <citation type="submission" date="2023-05" db="EMBL/GenBank/DDBJ databases">
        <authorList>
            <consortium name="ELIXIR-Norway"/>
        </authorList>
    </citation>
    <scope>NUCLEOTIDE SEQUENCE</scope>
</reference>
<evidence type="ECO:0000313" key="1">
    <source>
        <dbReference type="EMBL" id="CAN0265044.1"/>
    </source>
</evidence>
<accession>A0AC59Z6N0</accession>
<sequence>MGSRLPPGPLSADKEQMLLQPCPPSASCCRPGQEAALQTSGRGGGQSPRPCRLGPPGLHPAPPAAAPLGPRAWGTALIRKVSGALEDRSCAGVLQGREEQRVRRFHNKKDDAPAGPPLCSWDQVSIQATLTRGGGAVPGQRAPAARLALKLSREPATSSSE</sequence>
<organism evidence="1 2">
    <name type="scientific">Rangifer tarandus platyrhynchus</name>
    <name type="common">Svalbard reindeer</name>
    <dbReference type="NCBI Taxonomy" id="3082113"/>
    <lineage>
        <taxon>Eukaryota</taxon>
        <taxon>Metazoa</taxon>
        <taxon>Chordata</taxon>
        <taxon>Craniata</taxon>
        <taxon>Vertebrata</taxon>
        <taxon>Euteleostomi</taxon>
        <taxon>Mammalia</taxon>
        <taxon>Eutheria</taxon>
        <taxon>Laurasiatheria</taxon>
        <taxon>Artiodactyla</taxon>
        <taxon>Ruminantia</taxon>
        <taxon>Pecora</taxon>
        <taxon>Cervidae</taxon>
        <taxon>Odocoileinae</taxon>
        <taxon>Rangifer</taxon>
    </lineage>
</organism>
<protein>
    <submittedName>
        <fullName evidence="1">Uncharacterized protein</fullName>
    </submittedName>
</protein>
<reference evidence="1" key="2">
    <citation type="submission" date="2025-03" db="EMBL/GenBank/DDBJ databases">
        <authorList>
            <consortium name="ELIXIR-Norway"/>
            <consortium name="Elixir Norway"/>
        </authorList>
    </citation>
    <scope>NUCLEOTIDE SEQUENCE</scope>
</reference>